<accession>A0A937XC73</accession>
<comment type="similarity">
    <text evidence="5">Belongs to the creatininase superfamily.</text>
</comment>
<dbReference type="SUPFAM" id="SSF102215">
    <property type="entry name" value="Creatininase"/>
    <property type="match status" value="1"/>
</dbReference>
<dbReference type="GO" id="GO:0046872">
    <property type="term" value="F:metal ion binding"/>
    <property type="evidence" value="ECO:0007669"/>
    <property type="project" value="UniProtKB-KW"/>
</dbReference>
<dbReference type="Gene3D" id="3.40.50.10310">
    <property type="entry name" value="Creatininase"/>
    <property type="match status" value="1"/>
</dbReference>
<evidence type="ECO:0000313" key="7">
    <source>
        <dbReference type="Proteomes" id="UP000779900"/>
    </source>
</evidence>
<organism evidence="6 7">
    <name type="scientific">candidate division WOR-3 bacterium</name>
    <dbReference type="NCBI Taxonomy" id="2052148"/>
    <lineage>
        <taxon>Bacteria</taxon>
        <taxon>Bacteria division WOR-3</taxon>
    </lineage>
</organism>
<dbReference type="PANTHER" id="PTHR35005:SF1">
    <property type="entry name" value="2-AMINO-5-FORMYLAMINO-6-RIBOSYLAMINOPYRIMIDIN-4(3H)-ONE 5'-MONOPHOSPHATE DEFORMYLASE"/>
    <property type="match status" value="1"/>
</dbReference>
<dbReference type="Proteomes" id="UP000779900">
    <property type="component" value="Unassembled WGS sequence"/>
</dbReference>
<evidence type="ECO:0000256" key="3">
    <source>
        <dbReference type="ARBA" id="ARBA00022801"/>
    </source>
</evidence>
<comment type="caution">
    <text evidence="6">The sequence shown here is derived from an EMBL/GenBank/DDBJ whole genome shotgun (WGS) entry which is preliminary data.</text>
</comment>
<dbReference type="Pfam" id="PF02633">
    <property type="entry name" value="Creatininase"/>
    <property type="match status" value="1"/>
</dbReference>
<evidence type="ECO:0000256" key="4">
    <source>
        <dbReference type="ARBA" id="ARBA00022833"/>
    </source>
</evidence>
<evidence type="ECO:0000313" key="6">
    <source>
        <dbReference type="EMBL" id="MBM3330723.1"/>
    </source>
</evidence>
<dbReference type="EMBL" id="VGIR01000009">
    <property type="protein sequence ID" value="MBM3330723.1"/>
    <property type="molecule type" value="Genomic_DNA"/>
</dbReference>
<gene>
    <name evidence="6" type="ORF">FJY68_02585</name>
</gene>
<keyword evidence="3" id="KW-0378">Hydrolase</keyword>
<evidence type="ECO:0000256" key="2">
    <source>
        <dbReference type="ARBA" id="ARBA00022723"/>
    </source>
</evidence>
<dbReference type="GO" id="GO:0016811">
    <property type="term" value="F:hydrolase activity, acting on carbon-nitrogen (but not peptide) bonds, in linear amides"/>
    <property type="evidence" value="ECO:0007669"/>
    <property type="project" value="TreeGrafter"/>
</dbReference>
<dbReference type="InterPro" id="IPR024087">
    <property type="entry name" value="Creatininase-like_sf"/>
</dbReference>
<dbReference type="GO" id="GO:0009231">
    <property type="term" value="P:riboflavin biosynthetic process"/>
    <property type="evidence" value="ECO:0007669"/>
    <property type="project" value="TreeGrafter"/>
</dbReference>
<reference evidence="6" key="1">
    <citation type="submission" date="2019-03" db="EMBL/GenBank/DDBJ databases">
        <title>Lake Tanganyika Metagenome-Assembled Genomes (MAGs).</title>
        <authorList>
            <person name="Tran P."/>
        </authorList>
    </citation>
    <scope>NUCLEOTIDE SEQUENCE</scope>
    <source>
        <strain evidence="6">K_DeepCast_150m_m2_040</strain>
    </source>
</reference>
<evidence type="ECO:0000256" key="5">
    <source>
        <dbReference type="ARBA" id="ARBA00024029"/>
    </source>
</evidence>
<comment type="cofactor">
    <cofactor evidence="1">
        <name>Zn(2+)</name>
        <dbReference type="ChEBI" id="CHEBI:29105"/>
    </cofactor>
</comment>
<keyword evidence="2" id="KW-0479">Metal-binding</keyword>
<sequence>MRTTFRTRKLEELNWMEFKRLVPKKTDAVLVPVGTIEAHGVTGLGTDNQIPASICDRVAERVNALVAPGITYGITKSLLPYPGSVTVLPDTFERYAYEVAAGLADAGFRRIVFLNGHGGNTEALKNVSLRLFREKKTYSAVIDWWTLCVEEIKQVYGHVGGHAGTDETAMVQVDHPGDVCKQDYSKDLAFTVQPGLAAVPFPGSIILYKQDEGYPDFDPAKAGKLMTAVCAKVEATLLDVFRRWRQLGTGGEHR</sequence>
<keyword evidence="4" id="KW-0862">Zinc</keyword>
<dbReference type="PANTHER" id="PTHR35005">
    <property type="entry name" value="3-DEHYDRO-SCYLLO-INOSOSE HYDROLASE"/>
    <property type="match status" value="1"/>
</dbReference>
<dbReference type="AlphaFoldDB" id="A0A937XC73"/>
<evidence type="ECO:0000256" key="1">
    <source>
        <dbReference type="ARBA" id="ARBA00001947"/>
    </source>
</evidence>
<dbReference type="InterPro" id="IPR003785">
    <property type="entry name" value="Creatininase/forma_Hydrolase"/>
</dbReference>
<protein>
    <submittedName>
        <fullName evidence="6">Creatininase family protein</fullName>
    </submittedName>
</protein>
<name>A0A937XC73_UNCW3</name>
<proteinExistence type="inferred from homology"/>